<evidence type="ECO:0000256" key="13">
    <source>
        <dbReference type="ARBA" id="ARBA00049902"/>
    </source>
</evidence>
<dbReference type="GO" id="GO:0009002">
    <property type="term" value="F:serine-type D-Ala-D-Ala carboxypeptidase activity"/>
    <property type="evidence" value="ECO:0007669"/>
    <property type="project" value="UniProtKB-EC"/>
</dbReference>
<dbReference type="Pfam" id="PF00905">
    <property type="entry name" value="Transpeptidase"/>
    <property type="match status" value="1"/>
</dbReference>
<dbReference type="PANTHER" id="PTHR32282">
    <property type="entry name" value="BINDING PROTEIN TRANSPEPTIDASE, PUTATIVE-RELATED"/>
    <property type="match status" value="1"/>
</dbReference>
<evidence type="ECO:0000259" key="17">
    <source>
        <dbReference type="Pfam" id="PF00912"/>
    </source>
</evidence>
<dbReference type="STRING" id="380248.SAMN05216251_12277"/>
<keyword evidence="15" id="KW-1133">Transmembrane helix</keyword>
<evidence type="ECO:0000256" key="12">
    <source>
        <dbReference type="ARBA" id="ARBA00034000"/>
    </source>
</evidence>
<dbReference type="Proteomes" id="UP000199323">
    <property type="component" value="Unassembled WGS sequence"/>
</dbReference>
<feature type="compositionally biased region" description="Pro residues" evidence="14">
    <location>
        <begin position="681"/>
        <end position="725"/>
    </location>
</feature>
<proteinExistence type="inferred from homology"/>
<feature type="transmembrane region" description="Helical" evidence="15">
    <location>
        <begin position="31"/>
        <end position="57"/>
    </location>
</feature>
<feature type="compositionally biased region" description="Polar residues" evidence="14">
    <location>
        <begin position="402"/>
        <end position="419"/>
    </location>
</feature>
<dbReference type="InterPro" id="IPR001460">
    <property type="entry name" value="PCN-bd_Tpept"/>
</dbReference>
<keyword evidence="5" id="KW-0328">Glycosyltransferase</keyword>
<keyword evidence="6" id="KW-0808">Transferase</keyword>
<dbReference type="GO" id="GO:0008955">
    <property type="term" value="F:peptidoglycan glycosyltransferase activity"/>
    <property type="evidence" value="ECO:0007669"/>
    <property type="project" value="UniProtKB-EC"/>
</dbReference>
<dbReference type="SUPFAM" id="SSF53955">
    <property type="entry name" value="Lysozyme-like"/>
    <property type="match status" value="1"/>
</dbReference>
<dbReference type="OrthoDB" id="8865355at2"/>
<evidence type="ECO:0000256" key="4">
    <source>
        <dbReference type="ARBA" id="ARBA00022670"/>
    </source>
</evidence>
<evidence type="ECO:0000256" key="9">
    <source>
        <dbReference type="ARBA" id="ARBA00022984"/>
    </source>
</evidence>
<name>A0A1I2KCF1_9ACTN</name>
<dbReference type="RefSeq" id="WP_093716690.1">
    <property type="nucleotide sequence ID" value="NZ_FONG01000022.1"/>
</dbReference>
<dbReference type="Pfam" id="PF00912">
    <property type="entry name" value="Transgly"/>
    <property type="match status" value="1"/>
</dbReference>
<feature type="domain" description="Penicillin-binding protein transpeptidase" evidence="16">
    <location>
        <begin position="356"/>
        <end position="616"/>
    </location>
</feature>
<comment type="similarity">
    <text evidence="2">In the N-terminal section; belongs to the glycosyltransferase 51 family.</text>
</comment>
<dbReference type="InterPro" id="IPR050396">
    <property type="entry name" value="Glycosyltr_51/Transpeptidase"/>
</dbReference>
<dbReference type="SUPFAM" id="SSF56601">
    <property type="entry name" value="beta-lactamase/transpeptidase-like"/>
    <property type="match status" value="1"/>
</dbReference>
<evidence type="ECO:0000256" key="8">
    <source>
        <dbReference type="ARBA" id="ARBA00022960"/>
    </source>
</evidence>
<dbReference type="FunFam" id="1.10.3810.10:FF:000001">
    <property type="entry name" value="Penicillin-binding protein 1A"/>
    <property type="match status" value="1"/>
</dbReference>
<feature type="compositionally biased region" description="Gly residues" evidence="14">
    <location>
        <begin position="734"/>
        <end position="746"/>
    </location>
</feature>
<dbReference type="GO" id="GO:0009252">
    <property type="term" value="P:peptidoglycan biosynthetic process"/>
    <property type="evidence" value="ECO:0007669"/>
    <property type="project" value="UniProtKB-KW"/>
</dbReference>
<keyword evidence="11" id="KW-0961">Cell wall biogenesis/degradation</keyword>
<evidence type="ECO:0000256" key="7">
    <source>
        <dbReference type="ARBA" id="ARBA00022801"/>
    </source>
</evidence>
<dbReference type="GO" id="GO:0006508">
    <property type="term" value="P:proteolysis"/>
    <property type="evidence" value="ECO:0007669"/>
    <property type="project" value="UniProtKB-KW"/>
</dbReference>
<dbReference type="InterPro" id="IPR023346">
    <property type="entry name" value="Lysozyme-like_dom_sf"/>
</dbReference>
<dbReference type="Gene3D" id="3.40.710.10">
    <property type="entry name" value="DD-peptidase/beta-lactamase superfamily"/>
    <property type="match status" value="1"/>
</dbReference>
<feature type="region of interest" description="Disordered" evidence="14">
    <location>
        <begin position="402"/>
        <end position="444"/>
    </location>
</feature>
<keyword evidence="4" id="KW-0645">Protease</keyword>
<reference evidence="18 19" key="1">
    <citation type="submission" date="2016-10" db="EMBL/GenBank/DDBJ databases">
        <authorList>
            <person name="de Groot N.N."/>
        </authorList>
    </citation>
    <scope>NUCLEOTIDE SEQUENCE [LARGE SCALE GENOMIC DNA]</scope>
    <source>
        <strain evidence="18 19">CGMCC 4.3510</strain>
    </source>
</reference>
<comment type="similarity">
    <text evidence="1">In the C-terminal section; belongs to the transpeptidase family.</text>
</comment>
<dbReference type="GO" id="GO:0071555">
    <property type="term" value="P:cell wall organization"/>
    <property type="evidence" value="ECO:0007669"/>
    <property type="project" value="UniProtKB-KW"/>
</dbReference>
<keyword evidence="15" id="KW-0812">Transmembrane</keyword>
<dbReference type="Gene3D" id="1.10.3810.10">
    <property type="entry name" value="Biosynthetic peptidoglycan transglycosylase-like"/>
    <property type="match status" value="1"/>
</dbReference>
<evidence type="ECO:0000256" key="2">
    <source>
        <dbReference type="ARBA" id="ARBA00007739"/>
    </source>
</evidence>
<dbReference type="InterPro" id="IPR036950">
    <property type="entry name" value="PBP_transglycosylase"/>
</dbReference>
<keyword evidence="19" id="KW-1185">Reference proteome</keyword>
<dbReference type="GO" id="GO:0008360">
    <property type="term" value="P:regulation of cell shape"/>
    <property type="evidence" value="ECO:0007669"/>
    <property type="project" value="UniProtKB-KW"/>
</dbReference>
<evidence type="ECO:0000256" key="14">
    <source>
        <dbReference type="SAM" id="MobiDB-lite"/>
    </source>
</evidence>
<evidence type="ECO:0000256" key="6">
    <source>
        <dbReference type="ARBA" id="ARBA00022679"/>
    </source>
</evidence>
<evidence type="ECO:0000256" key="5">
    <source>
        <dbReference type="ARBA" id="ARBA00022676"/>
    </source>
</evidence>
<keyword evidence="3 18" id="KW-0121">Carboxypeptidase</keyword>
<dbReference type="GO" id="GO:0030288">
    <property type="term" value="C:outer membrane-bounded periplasmic space"/>
    <property type="evidence" value="ECO:0007669"/>
    <property type="project" value="TreeGrafter"/>
</dbReference>
<protein>
    <submittedName>
        <fullName evidence="18">Membrane carboxypeptidase (Penicillin-binding protein)</fullName>
    </submittedName>
</protein>
<feature type="region of interest" description="Disordered" evidence="14">
    <location>
        <begin position="657"/>
        <end position="754"/>
    </location>
</feature>
<feature type="domain" description="Glycosyl transferase family 51" evidence="17">
    <location>
        <begin position="86"/>
        <end position="255"/>
    </location>
</feature>
<keyword evidence="15" id="KW-0472">Membrane</keyword>
<evidence type="ECO:0000256" key="15">
    <source>
        <dbReference type="SAM" id="Phobius"/>
    </source>
</evidence>
<evidence type="ECO:0000259" key="16">
    <source>
        <dbReference type="Pfam" id="PF00905"/>
    </source>
</evidence>
<comment type="catalytic activity">
    <reaction evidence="13">
        <text>[GlcNAc-(1-&gt;4)-Mur2Ac(oyl-L-Ala-gamma-D-Glu-L-Lys-D-Ala-D-Ala)](n)-di-trans,octa-cis-undecaprenyl diphosphate + beta-D-GlcNAc-(1-&gt;4)-Mur2Ac(oyl-L-Ala-gamma-D-Glu-L-Lys-D-Ala-D-Ala)-di-trans,octa-cis-undecaprenyl diphosphate = [GlcNAc-(1-&gt;4)-Mur2Ac(oyl-L-Ala-gamma-D-Glu-L-Lys-D-Ala-D-Ala)](n+1)-di-trans,octa-cis-undecaprenyl diphosphate + di-trans,octa-cis-undecaprenyl diphosphate + H(+)</text>
        <dbReference type="Rhea" id="RHEA:23708"/>
        <dbReference type="Rhea" id="RHEA-COMP:9602"/>
        <dbReference type="Rhea" id="RHEA-COMP:9603"/>
        <dbReference type="ChEBI" id="CHEBI:15378"/>
        <dbReference type="ChEBI" id="CHEBI:58405"/>
        <dbReference type="ChEBI" id="CHEBI:60033"/>
        <dbReference type="ChEBI" id="CHEBI:78435"/>
        <dbReference type="EC" id="2.4.99.28"/>
    </reaction>
</comment>
<keyword evidence="9" id="KW-0573">Peptidoglycan synthesis</keyword>
<feature type="compositionally biased region" description="Low complexity" evidence="14">
    <location>
        <begin position="668"/>
        <end position="680"/>
    </location>
</feature>
<evidence type="ECO:0000256" key="11">
    <source>
        <dbReference type="ARBA" id="ARBA00023316"/>
    </source>
</evidence>
<keyword evidence="8" id="KW-0133">Cell shape</keyword>
<dbReference type="InterPro" id="IPR012338">
    <property type="entry name" value="Beta-lactam/transpept-like"/>
</dbReference>
<sequence>MTGESGWGPRPALTDRRGRPRRTGWRRLLPTWRMVTGGVLAVLIVLIGGFFLGYALVSIPDPNAAATAQSNVYLYADGKTEIARDGEVNRENVTLAEVAKNTRYAVLSAEDRNFYHESAVSPKAMVRAAWNTATGKGRQSGSTITQQYVKNYYLNQSQTAVRKVKEFFIAIKLDRNESKDQILEGYLNTSYYGRNAYGIQAAAQAYFAKNASELTTAEGAYLATLLNAPSEYDLAAHPENAPAAKGRWNYVLDGMVKEGWLSKSERDATVFPTIDKPKPVASKAGQRGYLIEAVNRYLADNHIVDADTLAMGGYRIVTTIQKPKEDAFVAAAQKNIYDKLGKKQADKYVRAGGASIDPATGNVVALYGGIDYTKQYVSSATNRTYPPGSTFKPVILASAIQHESSTQDKQPITPSTVYDGTNKREVIGDDGPTGYKPENEDGASYPSISVTRAMDKSVNAVYAQMAQDVGTGKVIDTAHDLGMPDGVKIPQTPAMALGAFGASPLDMAQVYATLANHGKQIPYSLVVKITKDGHDMDLPKREAVQSVPREAADTTTSVLRSVVDSPGATATVAQDSGWPSAAKTGTAEEDIAAWFAGYTPKLATVVAVLGMNPDNGKQEKLYGALGVDRVNGGGPPGSVWADYTAAALKGVPKVNFKLDTHDGDSEQPPVTTSRPTDTPTSTPPPTTAPPTTTTPPTTPPTTTAPPTTPPPTTTEPPPTTEPPTPTRTFNPIGGVTGGPGGTGGGQDEASPPSG</sequence>
<dbReference type="GO" id="GO:0008658">
    <property type="term" value="F:penicillin binding"/>
    <property type="evidence" value="ECO:0007669"/>
    <property type="project" value="InterPro"/>
</dbReference>
<organism evidence="18 19">
    <name type="scientific">Actinacidiphila alni</name>
    <dbReference type="NCBI Taxonomy" id="380248"/>
    <lineage>
        <taxon>Bacteria</taxon>
        <taxon>Bacillati</taxon>
        <taxon>Actinomycetota</taxon>
        <taxon>Actinomycetes</taxon>
        <taxon>Kitasatosporales</taxon>
        <taxon>Streptomycetaceae</taxon>
        <taxon>Actinacidiphila</taxon>
    </lineage>
</organism>
<evidence type="ECO:0000256" key="3">
    <source>
        <dbReference type="ARBA" id="ARBA00022645"/>
    </source>
</evidence>
<evidence type="ECO:0000313" key="19">
    <source>
        <dbReference type="Proteomes" id="UP000199323"/>
    </source>
</evidence>
<comment type="catalytic activity">
    <reaction evidence="12">
        <text>Preferential cleavage: (Ac)2-L-Lys-D-Ala-|-D-Ala. Also transpeptidation of peptidyl-alanyl moieties that are N-acyl substituents of D-alanine.</text>
        <dbReference type="EC" id="3.4.16.4"/>
    </reaction>
</comment>
<dbReference type="PANTHER" id="PTHR32282:SF34">
    <property type="entry name" value="PENICILLIN-BINDING PROTEIN 1A"/>
    <property type="match status" value="1"/>
</dbReference>
<evidence type="ECO:0000313" key="18">
    <source>
        <dbReference type="EMBL" id="SFF63979.1"/>
    </source>
</evidence>
<accession>A0A1I2KCF1</accession>
<evidence type="ECO:0000256" key="10">
    <source>
        <dbReference type="ARBA" id="ARBA00023268"/>
    </source>
</evidence>
<dbReference type="InterPro" id="IPR001264">
    <property type="entry name" value="Glyco_trans_51"/>
</dbReference>
<dbReference type="EMBL" id="FONG01000022">
    <property type="protein sequence ID" value="SFF63979.1"/>
    <property type="molecule type" value="Genomic_DNA"/>
</dbReference>
<gene>
    <name evidence="18" type="ORF">SAMN05216251_12277</name>
</gene>
<evidence type="ECO:0000256" key="1">
    <source>
        <dbReference type="ARBA" id="ARBA00007090"/>
    </source>
</evidence>
<keyword evidence="10" id="KW-0511">Multifunctional enzyme</keyword>
<dbReference type="AlphaFoldDB" id="A0A1I2KCF1"/>
<keyword evidence="7" id="KW-0378">Hydrolase</keyword>